<evidence type="ECO:0000256" key="6">
    <source>
        <dbReference type="ARBA" id="ARBA00050776"/>
    </source>
</evidence>
<dbReference type="EMBL" id="CT573213">
    <property type="protein sequence ID" value="CAJ63201.1"/>
    <property type="molecule type" value="Genomic_DNA"/>
</dbReference>
<dbReference type="GO" id="GO:0016829">
    <property type="term" value="F:lyase activity"/>
    <property type="evidence" value="ECO:0007669"/>
    <property type="project" value="UniProtKB-KW"/>
</dbReference>
<dbReference type="eggNOG" id="COG0520">
    <property type="taxonomic scope" value="Bacteria"/>
</dbReference>
<dbReference type="InterPro" id="IPR015421">
    <property type="entry name" value="PyrdxlP-dep_Trfase_major"/>
</dbReference>
<comment type="similarity">
    <text evidence="2 8">Belongs to the class-V pyridoxal-phosphate-dependent aminotransferase family. Csd subfamily.</text>
</comment>
<dbReference type="Proteomes" id="UP000000657">
    <property type="component" value="Chromosome"/>
</dbReference>
<dbReference type="EC" id="2.8.1.7" evidence="3 8"/>
<dbReference type="AlphaFoldDB" id="Q0RH33"/>
<dbReference type="GO" id="GO:0006534">
    <property type="term" value="P:cysteine metabolic process"/>
    <property type="evidence" value="ECO:0007669"/>
    <property type="project" value="UniProtKB-UniRule"/>
</dbReference>
<organism evidence="10 11">
    <name type="scientific">Frankia alni (strain DSM 45986 / CECT 9034 / ACN14a)</name>
    <dbReference type="NCBI Taxonomy" id="326424"/>
    <lineage>
        <taxon>Bacteria</taxon>
        <taxon>Bacillati</taxon>
        <taxon>Actinomycetota</taxon>
        <taxon>Actinomycetes</taxon>
        <taxon>Frankiales</taxon>
        <taxon>Frankiaceae</taxon>
        <taxon>Frankia</taxon>
    </lineage>
</organism>
<accession>Q0RH33</accession>
<evidence type="ECO:0000256" key="3">
    <source>
        <dbReference type="ARBA" id="ARBA00012239"/>
    </source>
</evidence>
<evidence type="ECO:0000313" key="10">
    <source>
        <dbReference type="EMBL" id="CAJ63201.1"/>
    </source>
</evidence>
<evidence type="ECO:0000256" key="1">
    <source>
        <dbReference type="ARBA" id="ARBA00001933"/>
    </source>
</evidence>
<dbReference type="Pfam" id="PF00266">
    <property type="entry name" value="Aminotran_5"/>
    <property type="match status" value="1"/>
</dbReference>
<dbReference type="RefSeq" id="WP_011605676.1">
    <property type="nucleotide sequence ID" value="NC_008278.1"/>
</dbReference>
<evidence type="ECO:0000256" key="7">
    <source>
        <dbReference type="RuleBase" id="RU004504"/>
    </source>
</evidence>
<reference evidence="10 11" key="1">
    <citation type="journal article" date="2007" name="Genome Res.">
        <title>Genome characteristics of facultatively symbiotic Frankia sp. strains reflect host range and host plant biogeography.</title>
        <authorList>
            <person name="Normand P."/>
            <person name="Lapierre P."/>
            <person name="Tisa L.S."/>
            <person name="Gogarten J.P."/>
            <person name="Alloisio N."/>
            <person name="Bagnarol E."/>
            <person name="Bassi C.A."/>
            <person name="Berry A.M."/>
            <person name="Bickhart D.M."/>
            <person name="Choisne N."/>
            <person name="Couloux A."/>
            <person name="Cournoyer B."/>
            <person name="Cruveiller S."/>
            <person name="Daubin V."/>
            <person name="Demange N."/>
            <person name="Francino M.P."/>
            <person name="Goltsman E."/>
            <person name="Huang Y."/>
            <person name="Kopp O.R."/>
            <person name="Labarre L."/>
            <person name="Lapidus A."/>
            <person name="Lavire C."/>
            <person name="Marechal J."/>
            <person name="Martinez M."/>
            <person name="Mastronunzio J.E."/>
            <person name="Mullin B.C."/>
            <person name="Niemann J."/>
            <person name="Pujic P."/>
            <person name="Rawnsley T."/>
            <person name="Rouy Z."/>
            <person name="Schenowitz C."/>
            <person name="Sellstedt A."/>
            <person name="Tavares F."/>
            <person name="Tomkins J.P."/>
            <person name="Vallenet D."/>
            <person name="Valverde C."/>
            <person name="Wall L.G."/>
            <person name="Wang Y."/>
            <person name="Medigue C."/>
            <person name="Benson D.R."/>
        </authorList>
    </citation>
    <scope>NUCLEOTIDE SEQUENCE [LARGE SCALE GENOMIC DNA]</scope>
    <source>
        <strain evidence="11">DSM 45986 / CECT 9034 / ACN14a</strain>
    </source>
</reference>
<sequence>MTLTESLVAGGTAGTVGAAGTAGFDVEQVRKDFPILARTVHDDLPLVYLDSAATSQKPLAVLDAERAYYELHNANVHRGIHVLAEEATGLYEATRDKVAAFVGATDRREVVFTKNSTEALNLVAYAMSNAETTGAEAERFRLGPGDEIVVTEMEHHSNLVPWQMLARRTGATLRWIGLTDDGRLNLDNLDAVITDRAKVVSMVHQSNILGTVNPVARIVARAREVGALTVLDGSQSVPHMPIDVAALGVDFLAFTGHKMCAPTGVGVLWGRYELLEVMPPFLGGGEMIEIVTMEGSTYAAPPHRFEAGTPMISQVVGLGAAVDYLTALGMPAIAAHEHAVTAYALDALATVPGTRIIGPPTDVDRGGAISFVLHDDAGRAIHPHDVGQLLDERGIAVRVGHHCARPVCLRFGVPATTRASFHLYTTTGEVDALVEGLHGVRRFFSR</sequence>
<evidence type="ECO:0000313" key="11">
    <source>
        <dbReference type="Proteomes" id="UP000000657"/>
    </source>
</evidence>
<dbReference type="PROSITE" id="PS00595">
    <property type="entry name" value="AA_TRANSFER_CLASS_5"/>
    <property type="match status" value="1"/>
</dbReference>
<dbReference type="InterPro" id="IPR015422">
    <property type="entry name" value="PyrdxlP-dep_Trfase_small"/>
</dbReference>
<comment type="cofactor">
    <cofactor evidence="1 7">
        <name>pyridoxal 5'-phosphate</name>
        <dbReference type="ChEBI" id="CHEBI:597326"/>
    </cofactor>
</comment>
<keyword evidence="5 8" id="KW-0663">Pyridoxal phosphate</keyword>
<dbReference type="OrthoDB" id="9804366at2"/>
<dbReference type="Gene3D" id="3.40.640.10">
    <property type="entry name" value="Type I PLP-dependent aspartate aminotransferase-like (Major domain)"/>
    <property type="match status" value="1"/>
</dbReference>
<protein>
    <recommendedName>
        <fullName evidence="3 8">Cysteine desulfurase</fullName>
        <ecNumber evidence="3 8">2.8.1.7</ecNumber>
    </recommendedName>
</protein>
<evidence type="ECO:0000256" key="8">
    <source>
        <dbReference type="RuleBase" id="RU004506"/>
    </source>
</evidence>
<evidence type="ECO:0000256" key="2">
    <source>
        <dbReference type="ARBA" id="ARBA00010447"/>
    </source>
</evidence>
<feature type="domain" description="Aminotransferase class V" evidence="9">
    <location>
        <begin position="47"/>
        <end position="433"/>
    </location>
</feature>
<dbReference type="CDD" id="cd06453">
    <property type="entry name" value="SufS_like"/>
    <property type="match status" value="1"/>
</dbReference>
<dbReference type="PANTHER" id="PTHR43586:SF8">
    <property type="entry name" value="CYSTEINE DESULFURASE 1, CHLOROPLASTIC"/>
    <property type="match status" value="1"/>
</dbReference>
<proteinExistence type="inferred from homology"/>
<keyword evidence="10" id="KW-0456">Lyase</keyword>
<dbReference type="InterPro" id="IPR000192">
    <property type="entry name" value="Aminotrans_V_dom"/>
</dbReference>
<dbReference type="InterPro" id="IPR010970">
    <property type="entry name" value="Cys_dSase_SufS"/>
</dbReference>
<keyword evidence="11" id="KW-1185">Reference proteome</keyword>
<dbReference type="Gene3D" id="3.90.1150.10">
    <property type="entry name" value="Aspartate Aminotransferase, domain 1"/>
    <property type="match status" value="1"/>
</dbReference>
<dbReference type="InterPro" id="IPR020578">
    <property type="entry name" value="Aminotrans_V_PyrdxlP_BS"/>
</dbReference>
<dbReference type="STRING" id="326424.FRAAL4559"/>
<comment type="catalytic activity">
    <reaction evidence="6 8">
        <text>(sulfur carrier)-H + L-cysteine = (sulfur carrier)-SH + L-alanine</text>
        <dbReference type="Rhea" id="RHEA:43892"/>
        <dbReference type="Rhea" id="RHEA-COMP:14737"/>
        <dbReference type="Rhea" id="RHEA-COMP:14739"/>
        <dbReference type="ChEBI" id="CHEBI:29917"/>
        <dbReference type="ChEBI" id="CHEBI:35235"/>
        <dbReference type="ChEBI" id="CHEBI:57972"/>
        <dbReference type="ChEBI" id="CHEBI:64428"/>
        <dbReference type="EC" id="2.8.1.7"/>
    </reaction>
</comment>
<dbReference type="SUPFAM" id="SSF53383">
    <property type="entry name" value="PLP-dependent transferases"/>
    <property type="match status" value="1"/>
</dbReference>
<evidence type="ECO:0000256" key="5">
    <source>
        <dbReference type="ARBA" id="ARBA00022898"/>
    </source>
</evidence>
<dbReference type="KEGG" id="fal:FRAAL4559"/>
<dbReference type="PANTHER" id="PTHR43586">
    <property type="entry name" value="CYSTEINE DESULFURASE"/>
    <property type="match status" value="1"/>
</dbReference>
<evidence type="ECO:0000259" key="9">
    <source>
        <dbReference type="Pfam" id="PF00266"/>
    </source>
</evidence>
<dbReference type="HOGENOM" id="CLU_003433_2_5_11"/>
<comment type="function">
    <text evidence="8">Catalyzes the removal of elemental sulfur and selenium atoms from L-cysteine, L-cystine, L-selenocysteine, and L-selenocystine to produce L-alanine.</text>
</comment>
<evidence type="ECO:0000256" key="4">
    <source>
        <dbReference type="ARBA" id="ARBA00022679"/>
    </source>
</evidence>
<keyword evidence="4 8" id="KW-0808">Transferase</keyword>
<dbReference type="InterPro" id="IPR015424">
    <property type="entry name" value="PyrdxlP-dep_Trfase"/>
</dbReference>
<dbReference type="NCBIfam" id="TIGR01979">
    <property type="entry name" value="sufS"/>
    <property type="match status" value="1"/>
</dbReference>
<dbReference type="GO" id="GO:0030170">
    <property type="term" value="F:pyridoxal phosphate binding"/>
    <property type="evidence" value="ECO:0007669"/>
    <property type="project" value="UniProtKB-UniRule"/>
</dbReference>
<name>Q0RH33_FRAAA</name>
<dbReference type="GO" id="GO:0031071">
    <property type="term" value="F:cysteine desulfurase activity"/>
    <property type="evidence" value="ECO:0007669"/>
    <property type="project" value="UniProtKB-UniRule"/>
</dbReference>
<gene>
    <name evidence="10" type="primary">csdB</name>
    <name evidence="10" type="ordered locus">FRAAL4559</name>
</gene>